<evidence type="ECO:0000259" key="1">
    <source>
        <dbReference type="Pfam" id="PF13845"/>
    </source>
</evidence>
<evidence type="ECO:0000313" key="2">
    <source>
        <dbReference type="EMBL" id="SDH04644.1"/>
    </source>
</evidence>
<sequence>MLAVGAALLLAGCTSTVDGVASPAPVTAPTPGDDPMLEAPAVGTCHDVESAYEPLDVPDVVDCGDRHTAETAAVVDTGLAVDAAYPTQDDLDEGYLGDAYDEVCSYDTVDDYLRAGPGDLLYADYTQVLPTPEQWARGARWVACDVTYGYSSPEPAPGRMAGVMESGDTAAYRACLVGDPVDNDVVPCSEPHWAERISGYPDVPEGTPFPADQAARAVIAEQCRPDAVDHLDGPLPPEVALDITTDDPADWASFPYPTCVLVAAGGGSTTGSFTDS</sequence>
<reference evidence="3" key="1">
    <citation type="submission" date="2016-10" db="EMBL/GenBank/DDBJ databases">
        <authorList>
            <person name="Varghese N."/>
            <person name="Submissions S."/>
        </authorList>
    </citation>
    <scope>NUCLEOTIDE SEQUENCE [LARGE SCALE GENOMIC DNA]</scope>
    <source>
        <strain evidence="3">DSM 44526</strain>
    </source>
</reference>
<evidence type="ECO:0000313" key="3">
    <source>
        <dbReference type="Proteomes" id="UP000198863"/>
    </source>
</evidence>
<dbReference type="InterPro" id="IPR026004">
    <property type="entry name" value="Septum_form"/>
</dbReference>
<accession>A0A1G7Z7I1</accession>
<dbReference type="Pfam" id="PF13845">
    <property type="entry name" value="Septum_form"/>
    <property type="match status" value="1"/>
</dbReference>
<organism evidence="2 3">
    <name type="scientific">Klenkia brasiliensis</name>
    <dbReference type="NCBI Taxonomy" id="333142"/>
    <lineage>
        <taxon>Bacteria</taxon>
        <taxon>Bacillati</taxon>
        <taxon>Actinomycetota</taxon>
        <taxon>Actinomycetes</taxon>
        <taxon>Geodermatophilales</taxon>
        <taxon>Geodermatophilaceae</taxon>
        <taxon>Klenkia</taxon>
    </lineage>
</organism>
<name>A0A1G7Z7I1_9ACTN</name>
<gene>
    <name evidence="2" type="ORF">SAMN05660324_4171</name>
</gene>
<proteinExistence type="predicted"/>
<dbReference type="EMBL" id="FNCF01000008">
    <property type="protein sequence ID" value="SDH04644.1"/>
    <property type="molecule type" value="Genomic_DNA"/>
</dbReference>
<protein>
    <submittedName>
        <fullName evidence="2">Septum formation</fullName>
    </submittedName>
</protein>
<feature type="domain" description="Septum formation-related" evidence="1">
    <location>
        <begin position="43"/>
        <end position="234"/>
    </location>
</feature>
<dbReference type="AlphaFoldDB" id="A0A1G7Z7I1"/>
<keyword evidence="3" id="KW-1185">Reference proteome</keyword>
<dbReference type="Proteomes" id="UP000198863">
    <property type="component" value="Unassembled WGS sequence"/>
</dbReference>